<keyword evidence="5" id="KW-1185">Reference proteome</keyword>
<evidence type="ECO:0000256" key="2">
    <source>
        <dbReference type="SAM" id="Phobius"/>
    </source>
</evidence>
<dbReference type="InterPro" id="IPR002937">
    <property type="entry name" value="Amino_oxidase"/>
</dbReference>
<keyword evidence="2" id="KW-0472">Membrane</keyword>
<proteinExistence type="predicted"/>
<dbReference type="InterPro" id="IPR036188">
    <property type="entry name" value="FAD/NAD-bd_sf"/>
</dbReference>
<evidence type="ECO:0000313" key="5">
    <source>
        <dbReference type="Proteomes" id="UP001497453"/>
    </source>
</evidence>
<sequence>MPRIVKVAVVGSGLAGLTAAYRLSKSAYRGNVEFEVHLFEKTSSLGMDSHSVSLDLPGYDGEYRVDVPMRSFQGGYYPQLIALYKHLGVQFRTADFSYSFSTLYSSGPRPRGDSMETTMIYNGASGRDGVGIPSSLFPSKELKAEGILIEFLATARGYLLYFFSTVILLLFYLRILLFSLPLRVNIPPTTELPIFRIRISLPQTSVVRLLAKTTIRPAPNTTLHSWMQYTTPTSPLAQLLGLDRQWRIFIINVIVPLFSAVCTASEEHIWNMPVEEILDYVWLTFGTHHYLVINGVRDVARRMVAYLPQENIHLSSPILSLTRSDTEDESVDVRCTNGKVYTGFSHVIFATQANHATALLETYLDSCPNSPPLDSHRKAVQDQIDCLSQFTYCKTIVINHTDNSLLPPNPNDRRDLNLVRMIVEPICTLGTSDSIPAPLSSSPTPLPSDKTSDSEELGDLCLPPTYTMATHILPPPHTKQPQSKSSSSNPKLPILPTQTRVYQTTNPIIPPQPETILSVAKMERAIVNVKGKSALRSLWQESWDSSPSNHTISGKTWKWGCAGQDGGLLGPLQGAGRLTSDGGGRSENEKKVPGLWICGSYAHCGIPLLEGCVVSGRNVVEQGVWVSEGVGVVRGEERLW</sequence>
<dbReference type="PANTHER" id="PTHR42923:SF17">
    <property type="entry name" value="AMINE OXIDASE DOMAIN-CONTAINING PROTEIN"/>
    <property type="match status" value="1"/>
</dbReference>
<dbReference type="Gene3D" id="3.50.50.60">
    <property type="entry name" value="FAD/NAD(P)-binding domain"/>
    <property type="match status" value="1"/>
</dbReference>
<dbReference type="PANTHER" id="PTHR42923">
    <property type="entry name" value="PROTOPORPHYRINOGEN OXIDASE"/>
    <property type="match status" value="1"/>
</dbReference>
<feature type="compositionally biased region" description="Low complexity" evidence="1">
    <location>
        <begin position="479"/>
        <end position="494"/>
    </location>
</feature>
<dbReference type="EMBL" id="OZ037944">
    <property type="protein sequence ID" value="CAL1697228.1"/>
    <property type="molecule type" value="Genomic_DNA"/>
</dbReference>
<organism evidence="4 5">
    <name type="scientific">Somion occarium</name>
    <dbReference type="NCBI Taxonomy" id="3059160"/>
    <lineage>
        <taxon>Eukaryota</taxon>
        <taxon>Fungi</taxon>
        <taxon>Dikarya</taxon>
        <taxon>Basidiomycota</taxon>
        <taxon>Agaricomycotina</taxon>
        <taxon>Agaricomycetes</taxon>
        <taxon>Polyporales</taxon>
        <taxon>Cerrenaceae</taxon>
        <taxon>Somion</taxon>
    </lineage>
</organism>
<name>A0ABP1CR89_9APHY</name>
<protein>
    <recommendedName>
        <fullName evidence="3">Amine oxidase domain-containing protein</fullName>
    </recommendedName>
</protein>
<dbReference type="InterPro" id="IPR050464">
    <property type="entry name" value="Zeta_carotene_desat/Oxidored"/>
</dbReference>
<feature type="region of interest" description="Disordered" evidence="1">
    <location>
        <begin position="472"/>
        <end position="494"/>
    </location>
</feature>
<feature type="compositionally biased region" description="Low complexity" evidence="1">
    <location>
        <begin position="434"/>
        <end position="449"/>
    </location>
</feature>
<keyword evidence="2" id="KW-1133">Transmembrane helix</keyword>
<dbReference type="Proteomes" id="UP001497453">
    <property type="component" value="Chromosome 1"/>
</dbReference>
<keyword evidence="2" id="KW-0812">Transmembrane</keyword>
<feature type="transmembrane region" description="Helical" evidence="2">
    <location>
        <begin position="158"/>
        <end position="177"/>
    </location>
</feature>
<dbReference type="Pfam" id="PF01593">
    <property type="entry name" value="Amino_oxidase"/>
    <property type="match status" value="1"/>
</dbReference>
<reference evidence="5" key="1">
    <citation type="submission" date="2024-04" db="EMBL/GenBank/DDBJ databases">
        <authorList>
            <person name="Shaw F."/>
            <person name="Minotto A."/>
        </authorList>
    </citation>
    <scope>NUCLEOTIDE SEQUENCE [LARGE SCALE GENOMIC DNA]</scope>
</reference>
<gene>
    <name evidence="4" type="ORF">GFSPODELE1_LOCUS1553</name>
</gene>
<accession>A0ABP1CR89</accession>
<evidence type="ECO:0000256" key="1">
    <source>
        <dbReference type="SAM" id="MobiDB-lite"/>
    </source>
</evidence>
<dbReference type="SUPFAM" id="SSF51905">
    <property type="entry name" value="FAD/NAD(P)-binding domain"/>
    <property type="match status" value="1"/>
</dbReference>
<evidence type="ECO:0000313" key="4">
    <source>
        <dbReference type="EMBL" id="CAL1697228.1"/>
    </source>
</evidence>
<feature type="domain" description="Amine oxidase" evidence="3">
    <location>
        <begin position="282"/>
        <end position="357"/>
    </location>
</feature>
<dbReference type="Pfam" id="PF13450">
    <property type="entry name" value="NAD_binding_8"/>
    <property type="match status" value="1"/>
</dbReference>
<feature type="region of interest" description="Disordered" evidence="1">
    <location>
        <begin position="434"/>
        <end position="456"/>
    </location>
</feature>
<evidence type="ECO:0000259" key="3">
    <source>
        <dbReference type="Pfam" id="PF01593"/>
    </source>
</evidence>